<keyword evidence="2" id="KW-1185">Reference proteome</keyword>
<reference evidence="1 2" key="1">
    <citation type="journal article" date="2021" name="J. Hered.">
        <title>A chromosome-level genome assembly of the parasitoid wasp, Cotesia glomerata (Hymenoptera: Braconidae).</title>
        <authorList>
            <person name="Pinto B.J."/>
            <person name="Weis J.J."/>
            <person name="Gamble T."/>
            <person name="Ode P.J."/>
            <person name="Paul R."/>
            <person name="Zaspel J.M."/>
        </authorList>
    </citation>
    <scope>NUCLEOTIDE SEQUENCE [LARGE SCALE GENOMIC DNA]</scope>
    <source>
        <strain evidence="1">CgM1</strain>
    </source>
</reference>
<accession>A0AAV7I020</accession>
<evidence type="ECO:0000313" key="1">
    <source>
        <dbReference type="EMBL" id="KAH0540068.1"/>
    </source>
</evidence>
<dbReference type="EMBL" id="JAHXZJ010002609">
    <property type="protein sequence ID" value="KAH0540068.1"/>
    <property type="molecule type" value="Genomic_DNA"/>
</dbReference>
<protein>
    <submittedName>
        <fullName evidence="1">Uncharacterized protein</fullName>
    </submittedName>
</protein>
<organism evidence="1 2">
    <name type="scientific">Cotesia glomerata</name>
    <name type="common">Lepidopteran parasitic wasp</name>
    <name type="synonym">Apanteles glomeratus</name>
    <dbReference type="NCBI Taxonomy" id="32391"/>
    <lineage>
        <taxon>Eukaryota</taxon>
        <taxon>Metazoa</taxon>
        <taxon>Ecdysozoa</taxon>
        <taxon>Arthropoda</taxon>
        <taxon>Hexapoda</taxon>
        <taxon>Insecta</taxon>
        <taxon>Pterygota</taxon>
        <taxon>Neoptera</taxon>
        <taxon>Endopterygota</taxon>
        <taxon>Hymenoptera</taxon>
        <taxon>Apocrita</taxon>
        <taxon>Ichneumonoidea</taxon>
        <taxon>Braconidae</taxon>
        <taxon>Microgastrinae</taxon>
        <taxon>Cotesia</taxon>
    </lineage>
</organism>
<dbReference type="AlphaFoldDB" id="A0AAV7I020"/>
<sequence>MDILFFGARLSQVLYNLEALYPLLMPALDPTSEKAFGFQYNFIKTGEAGVIVDMLTKIKFLPNAEETTKRYLTVLKLCKLLLTVVGNVACVLDDMQLSKRCKIFRI</sequence>
<name>A0AAV7I020_COTGL</name>
<comment type="caution">
    <text evidence="1">The sequence shown here is derived from an EMBL/GenBank/DDBJ whole genome shotgun (WGS) entry which is preliminary data.</text>
</comment>
<dbReference type="Proteomes" id="UP000826195">
    <property type="component" value="Unassembled WGS sequence"/>
</dbReference>
<gene>
    <name evidence="1" type="ORF">KQX54_012110</name>
</gene>
<evidence type="ECO:0000313" key="2">
    <source>
        <dbReference type="Proteomes" id="UP000826195"/>
    </source>
</evidence>
<proteinExistence type="predicted"/>